<sequence>MKRAEKRQLKKSEGNPLVELLKVQKHFYSNLWNDFAAVHDPRHSSYIDYTCDVMLAMPLMKNICDIRSMQEMTETFNTEDCIANAALITEKKELSELPHYVTVNDFLSRLNPDELSNIRSKMIKALIRKRSFEKARFLGQHWLVIVDATQLYTFNNKNDDQCLTRTFTNKETGEKTTQYYHSVLEAKIVLGDDLVVSIASEFIENDGEDTKKQKKMSVEEIKQDCETKAFERLATKLKKAFPRLPICIMGDSLYASEKVFQICDDNQWKYLIRFKDGSIPSVATEFHILKEREVQNQRDGARWVNGIGYNKRMVNVMEFIFQKAKKQLRFQWITNIEITKKKVLEFTATGRKRWMIENEGFNIQKNYRYEITHANSKNYNAMKNHYLITQIADIILQLYEKAIPIIKELKKSIKNISSDLLASFGRQLTREDISYTEKRTSLSIS</sequence>
<dbReference type="InterPro" id="IPR012337">
    <property type="entry name" value="RNaseH-like_sf"/>
</dbReference>
<reference evidence="2 4" key="1">
    <citation type="submission" date="2020-07" db="EMBL/GenBank/DDBJ databases">
        <title>Characterization and genome sequencing of isolate MD1, a novel member within the family Lachnospiraceae.</title>
        <authorList>
            <person name="Rettenmaier R."/>
            <person name="Di Bello L."/>
            <person name="Zinser C."/>
            <person name="Scheitz K."/>
            <person name="Liebl W."/>
            <person name="Zverlov V."/>
        </authorList>
    </citation>
    <scope>NUCLEOTIDE SEQUENCE [LARGE SCALE GENOMIC DNA]</scope>
    <source>
        <strain evidence="2 4">MD1</strain>
    </source>
</reference>
<dbReference type="Proteomes" id="UP000574276">
    <property type="component" value="Unassembled WGS sequence"/>
</dbReference>
<accession>A0A839JUL6</accession>
<dbReference type="InterPro" id="IPR002559">
    <property type="entry name" value="Transposase_11"/>
</dbReference>
<dbReference type="RefSeq" id="WP_228351154.1">
    <property type="nucleotide sequence ID" value="NZ_JACEGA010000001.1"/>
</dbReference>
<dbReference type="Pfam" id="PF01609">
    <property type="entry name" value="DDE_Tnp_1"/>
    <property type="match status" value="1"/>
</dbReference>
<protein>
    <submittedName>
        <fullName evidence="2">Transposase family protein</fullName>
    </submittedName>
</protein>
<name>A0A839JUL6_9FIRM</name>
<proteinExistence type="predicted"/>
<dbReference type="EMBL" id="JACEGA010000001">
    <property type="protein sequence ID" value="MBB2181375.1"/>
    <property type="molecule type" value="Genomic_DNA"/>
</dbReference>
<feature type="domain" description="Transposase IS4-like" evidence="1">
    <location>
        <begin position="227"/>
        <end position="387"/>
    </location>
</feature>
<evidence type="ECO:0000313" key="4">
    <source>
        <dbReference type="Proteomes" id="UP000574276"/>
    </source>
</evidence>
<keyword evidence="4" id="KW-1185">Reference proteome</keyword>
<organism evidence="2 4">
    <name type="scientific">Variimorphobacter saccharofermentans</name>
    <dbReference type="NCBI Taxonomy" id="2755051"/>
    <lineage>
        <taxon>Bacteria</taxon>
        <taxon>Bacillati</taxon>
        <taxon>Bacillota</taxon>
        <taxon>Clostridia</taxon>
        <taxon>Lachnospirales</taxon>
        <taxon>Lachnospiraceae</taxon>
        <taxon>Variimorphobacter</taxon>
    </lineage>
</organism>
<evidence type="ECO:0000259" key="1">
    <source>
        <dbReference type="Pfam" id="PF01609"/>
    </source>
</evidence>
<evidence type="ECO:0000313" key="2">
    <source>
        <dbReference type="EMBL" id="MBB2181375.1"/>
    </source>
</evidence>
<dbReference type="AlphaFoldDB" id="A0A839JUL6"/>
<gene>
    <name evidence="2" type="ORF">H0486_00500</name>
    <name evidence="3" type="ORF">H0486_06970</name>
</gene>
<dbReference type="SUPFAM" id="SSF53098">
    <property type="entry name" value="Ribonuclease H-like"/>
    <property type="match status" value="1"/>
</dbReference>
<comment type="caution">
    <text evidence="2">The sequence shown here is derived from an EMBL/GenBank/DDBJ whole genome shotgun (WGS) entry which is preliminary data.</text>
</comment>
<dbReference type="GO" id="GO:0006313">
    <property type="term" value="P:DNA transposition"/>
    <property type="evidence" value="ECO:0007669"/>
    <property type="project" value="InterPro"/>
</dbReference>
<dbReference type="EMBL" id="JACEGA010000001">
    <property type="protein sequence ID" value="MBB2182613.1"/>
    <property type="molecule type" value="Genomic_DNA"/>
</dbReference>
<dbReference type="GO" id="GO:0003677">
    <property type="term" value="F:DNA binding"/>
    <property type="evidence" value="ECO:0007669"/>
    <property type="project" value="InterPro"/>
</dbReference>
<dbReference type="GO" id="GO:0004803">
    <property type="term" value="F:transposase activity"/>
    <property type="evidence" value="ECO:0007669"/>
    <property type="project" value="InterPro"/>
</dbReference>
<evidence type="ECO:0000313" key="3">
    <source>
        <dbReference type="EMBL" id="MBB2182613.1"/>
    </source>
</evidence>